<dbReference type="InterPro" id="IPR001494">
    <property type="entry name" value="Importin-beta_N"/>
</dbReference>
<dbReference type="InterPro" id="IPR016024">
    <property type="entry name" value="ARM-type_fold"/>
</dbReference>
<evidence type="ECO:0000313" key="4">
    <source>
        <dbReference type="Proteomes" id="UP000314981"/>
    </source>
</evidence>
<protein>
    <submittedName>
        <fullName evidence="2">Importin 4</fullName>
    </submittedName>
</protein>
<dbReference type="InterPro" id="IPR011989">
    <property type="entry name" value="ARM-like"/>
</dbReference>
<dbReference type="Ensembl" id="ENSBIXT00005040823.1">
    <property type="protein sequence ID" value="ENSBIXP00005043952.1"/>
    <property type="gene ID" value="ENSBIXG00005027753.1"/>
</dbReference>
<evidence type="ECO:0000259" key="1">
    <source>
        <dbReference type="PROSITE" id="PS50166"/>
    </source>
</evidence>
<reference evidence="2" key="2">
    <citation type="submission" date="2025-05" db="UniProtKB">
        <authorList>
            <consortium name="Ensembl"/>
        </authorList>
    </citation>
    <scope>IDENTIFICATION</scope>
</reference>
<dbReference type="SUPFAM" id="SSF48371">
    <property type="entry name" value="ARM repeat"/>
    <property type="match status" value="1"/>
</dbReference>
<keyword evidence="4" id="KW-1185">Reference proteome</keyword>
<accession>A0A4W2ERD3</accession>
<proteinExistence type="predicted"/>
<dbReference type="GO" id="GO:0006886">
    <property type="term" value="P:intracellular protein transport"/>
    <property type="evidence" value="ECO:0007669"/>
    <property type="project" value="InterPro"/>
</dbReference>
<dbReference type="AlphaFoldDB" id="A0A4W2ERD3"/>
<dbReference type="SMART" id="SM00913">
    <property type="entry name" value="IBN_N"/>
    <property type="match status" value="1"/>
</dbReference>
<dbReference type="Gene3D" id="1.25.10.10">
    <property type="entry name" value="Leucine-rich Repeat Variant"/>
    <property type="match status" value="1"/>
</dbReference>
<dbReference type="GeneTree" id="ENSGT00550000075074"/>
<evidence type="ECO:0000313" key="5">
    <source>
        <dbReference type="Proteomes" id="UP000429181"/>
    </source>
</evidence>
<dbReference type="Proteomes" id="UP000429181">
    <property type="component" value="Chromosome 10"/>
</dbReference>
<dbReference type="PROSITE" id="PS50166">
    <property type="entry name" value="IMPORTIN_B_NT"/>
    <property type="match status" value="1"/>
</dbReference>
<dbReference type="Pfam" id="PF03810">
    <property type="entry name" value="IBN_N"/>
    <property type="match status" value="1"/>
</dbReference>
<dbReference type="Ensembl" id="ENSBIXT00000049178.1">
    <property type="protein sequence ID" value="ENSBIXP00000039459.1"/>
    <property type="gene ID" value="ENSBIXG00000006723.1"/>
</dbReference>
<evidence type="ECO:0000313" key="3">
    <source>
        <dbReference type="Ensembl" id="ENSBIXP00005043952.1"/>
    </source>
</evidence>
<feature type="domain" description="Importin N-terminal" evidence="1">
    <location>
        <begin position="24"/>
        <end position="90"/>
    </location>
</feature>
<organism evidence="2 4">
    <name type="scientific">Bos indicus x Bos taurus</name>
    <name type="common">Hybrid cattle</name>
    <dbReference type="NCBI Taxonomy" id="30522"/>
    <lineage>
        <taxon>Eukaryota</taxon>
        <taxon>Metazoa</taxon>
        <taxon>Chordata</taxon>
        <taxon>Craniata</taxon>
        <taxon>Vertebrata</taxon>
        <taxon>Euteleostomi</taxon>
        <taxon>Mammalia</taxon>
        <taxon>Eutheria</taxon>
        <taxon>Laurasiatheria</taxon>
        <taxon>Artiodactyla</taxon>
        <taxon>Ruminantia</taxon>
        <taxon>Pecora</taxon>
        <taxon>Bovidae</taxon>
        <taxon>Bovinae</taxon>
        <taxon>Bos</taxon>
    </lineage>
</organism>
<dbReference type="GO" id="GO:0031267">
    <property type="term" value="F:small GTPase binding"/>
    <property type="evidence" value="ECO:0007669"/>
    <property type="project" value="InterPro"/>
</dbReference>
<evidence type="ECO:0000313" key="2">
    <source>
        <dbReference type="Ensembl" id="ENSBIXP00000039459.1"/>
    </source>
</evidence>
<dbReference type="Proteomes" id="UP000314981">
    <property type="component" value="Chromosome 10"/>
</dbReference>
<sequence>MEPAGLEQILRELLLPDTERIRRATEQLQIALRDPASLSALCELLASGGDPQIRQFAAVLTRRRLSTRWRRLAAEQRESIKSLVLTVLQRETEWGFCF</sequence>
<gene>
    <name evidence="3" type="primary">IPO4</name>
</gene>
<name>A0A4W2ERD3_BOBOX</name>
<reference evidence="4 5" key="1">
    <citation type="submission" date="2018-11" db="EMBL/GenBank/DDBJ databases">
        <title>Haplotype-resolved cattle genomes.</title>
        <authorList>
            <person name="Low W.Y."/>
            <person name="Tearle R."/>
            <person name="Bickhart D.M."/>
            <person name="Rosen B.D."/>
            <person name="Koren S."/>
            <person name="Rhie A."/>
            <person name="Hiendleder S."/>
            <person name="Phillippy A.M."/>
            <person name="Smith T.P.L."/>
            <person name="Williams J.L."/>
        </authorList>
    </citation>
    <scope>NUCLEOTIDE SEQUENCE [LARGE SCALE GENOMIC DNA]</scope>
</reference>